<evidence type="ECO:0000313" key="3">
    <source>
        <dbReference type="Proteomes" id="UP001335665"/>
    </source>
</evidence>
<dbReference type="PANTHER" id="PTHR37806">
    <property type="entry name" value="LMO0724 PROTEIN"/>
    <property type="match status" value="1"/>
</dbReference>
<proteinExistence type="predicted"/>
<dbReference type="InterPro" id="IPR039564">
    <property type="entry name" value="Peptidase_C39-like"/>
</dbReference>
<evidence type="ECO:0000259" key="1">
    <source>
        <dbReference type="Pfam" id="PF13529"/>
    </source>
</evidence>
<dbReference type="PANTHER" id="PTHR37806:SF1">
    <property type="entry name" value="PEPTIDASE C39-LIKE DOMAIN-CONTAINING PROTEIN"/>
    <property type="match status" value="1"/>
</dbReference>
<comment type="caution">
    <text evidence="2">The sequence shown here is derived from an EMBL/GenBank/DDBJ whole genome shotgun (WGS) entry which is preliminary data.</text>
</comment>
<accession>A0ABU7SV95</accession>
<dbReference type="Gene3D" id="3.90.70.10">
    <property type="entry name" value="Cysteine proteinases"/>
    <property type="match status" value="1"/>
</dbReference>
<evidence type="ECO:0000313" key="2">
    <source>
        <dbReference type="EMBL" id="MEE6701896.1"/>
    </source>
</evidence>
<protein>
    <submittedName>
        <fullName evidence="2">C39 family peptidase</fullName>
    </submittedName>
</protein>
<keyword evidence="3" id="KW-1185">Reference proteome</keyword>
<dbReference type="EMBL" id="JAQSFA010000038">
    <property type="protein sequence ID" value="MEE6701896.1"/>
    <property type="molecule type" value="Genomic_DNA"/>
</dbReference>
<reference evidence="2 3" key="1">
    <citation type="submission" date="2023-02" db="EMBL/GenBank/DDBJ databases">
        <title>The predominant lactic acid bacteria and yeasts involved in the spontaneous fermentation of millet during the production of the traditional porridge Hausa koko in Ghana.</title>
        <authorList>
            <person name="Atter A."/>
            <person name="Diaz M."/>
        </authorList>
    </citation>
    <scope>NUCLEOTIDE SEQUENCE [LARGE SCALE GENOMIC DNA]</scope>
    <source>
        <strain evidence="2 3">FI11552</strain>
    </source>
</reference>
<feature type="domain" description="Peptidase C39-like" evidence="1">
    <location>
        <begin position="437"/>
        <end position="564"/>
    </location>
</feature>
<dbReference type="Pfam" id="PF13529">
    <property type="entry name" value="Peptidase_C39_2"/>
    <property type="match status" value="1"/>
</dbReference>
<organism evidence="2 3">
    <name type="scientific">Limosilactobacillus pontis</name>
    <dbReference type="NCBI Taxonomy" id="35787"/>
    <lineage>
        <taxon>Bacteria</taxon>
        <taxon>Bacillati</taxon>
        <taxon>Bacillota</taxon>
        <taxon>Bacilli</taxon>
        <taxon>Lactobacillales</taxon>
        <taxon>Lactobacillaceae</taxon>
        <taxon>Limosilactobacillus</taxon>
    </lineage>
</organism>
<name>A0ABU7SV95_9LACO</name>
<dbReference type="Proteomes" id="UP001335665">
    <property type="component" value="Unassembled WGS sequence"/>
</dbReference>
<dbReference type="RefSeq" id="WP_331196295.1">
    <property type="nucleotide sequence ID" value="NZ_JAQSEV010000035.1"/>
</dbReference>
<sequence length="590" mass="65224">MAKVYPQVINAQNSGFNTNFSLANVDLNHDLRVISRYSNAQNGEGQHVDYWFNVKNFSPVNKSNQGYLDHFDISNGGKVTVSGWHATSYSSIEPNHFLILYDNTNKTQVAGAKANSQARPDVARIYTNVQNAGNSGFSYTFDNVHLTPGHNYSLVSRYSTSDQGNGDNNGSKYTDVWLNGATLNEAHYYVDSLTTNNNGLHVSGWMVSDNAIGRNNAYVILLDNGKEVNRAKVNLTQRSDVAKVYPHVFNSLNSGFSVDIPANLASLSGKLQLIFRFAGDPAGNSNYTDQYSQNYVTNAGSFDSVNVSGVKVSGWHAAMQSAEQPYEYLIVLDNANHEIGRQLISKKNLNRADVQHAYPWISGSAQFGFQVDVPVNTSVMHKVVKLIHRFAASADGNSNYVDYAQRVSIYSGRQTTGNKTITYDDNGNIVAVFNNAEVISQLPKLPTGCEITAVTMMLRYAGYNVNKIQLANEMPRSNNGDYGFVGNPFSHSGWWIFPTGIAPVVRYYVGHADIMTGASLQTIKNHLINGHLVVVWVANVNGFVNHALALTGFDSNNLFYNNPWTGRKESMSIGTFYQHWNADRQRAISY</sequence>
<gene>
    <name evidence="2" type="ORF">PS396_09030</name>
</gene>